<accession>A0A5B7GID2</accession>
<comment type="caution">
    <text evidence="1">The sequence shown here is derived from an EMBL/GenBank/DDBJ whole genome shotgun (WGS) entry which is preliminary data.</text>
</comment>
<protein>
    <submittedName>
        <fullName evidence="1">Uncharacterized protein</fullName>
    </submittedName>
</protein>
<keyword evidence="2" id="KW-1185">Reference proteome</keyword>
<proteinExistence type="predicted"/>
<dbReference type="Proteomes" id="UP000324222">
    <property type="component" value="Unassembled WGS sequence"/>
</dbReference>
<organism evidence="1 2">
    <name type="scientific">Portunus trituberculatus</name>
    <name type="common">Swimming crab</name>
    <name type="synonym">Neptunus trituberculatus</name>
    <dbReference type="NCBI Taxonomy" id="210409"/>
    <lineage>
        <taxon>Eukaryota</taxon>
        <taxon>Metazoa</taxon>
        <taxon>Ecdysozoa</taxon>
        <taxon>Arthropoda</taxon>
        <taxon>Crustacea</taxon>
        <taxon>Multicrustacea</taxon>
        <taxon>Malacostraca</taxon>
        <taxon>Eumalacostraca</taxon>
        <taxon>Eucarida</taxon>
        <taxon>Decapoda</taxon>
        <taxon>Pleocyemata</taxon>
        <taxon>Brachyura</taxon>
        <taxon>Eubrachyura</taxon>
        <taxon>Portunoidea</taxon>
        <taxon>Portunidae</taxon>
        <taxon>Portuninae</taxon>
        <taxon>Portunus</taxon>
    </lineage>
</organism>
<name>A0A5B7GID2_PORTR</name>
<evidence type="ECO:0000313" key="2">
    <source>
        <dbReference type="Proteomes" id="UP000324222"/>
    </source>
</evidence>
<gene>
    <name evidence="1" type="ORF">E2C01_051324</name>
</gene>
<dbReference type="EMBL" id="VSRR010014711">
    <property type="protein sequence ID" value="MPC57346.1"/>
    <property type="molecule type" value="Genomic_DNA"/>
</dbReference>
<dbReference type="AlphaFoldDB" id="A0A5B7GID2"/>
<evidence type="ECO:0000313" key="1">
    <source>
        <dbReference type="EMBL" id="MPC57346.1"/>
    </source>
</evidence>
<sequence length="64" mass="7217">MSFKTFPAPPTQSTLRRLAASSPPLSWRALTDYRGSPASRVPWRSPLKKRVLVSDLRRRQAIPG</sequence>
<reference evidence="1 2" key="1">
    <citation type="submission" date="2019-05" db="EMBL/GenBank/DDBJ databases">
        <title>Another draft genome of Portunus trituberculatus and its Hox gene families provides insights of decapod evolution.</title>
        <authorList>
            <person name="Jeong J.-H."/>
            <person name="Song I."/>
            <person name="Kim S."/>
            <person name="Choi T."/>
            <person name="Kim D."/>
            <person name="Ryu S."/>
            <person name="Kim W."/>
        </authorList>
    </citation>
    <scope>NUCLEOTIDE SEQUENCE [LARGE SCALE GENOMIC DNA]</scope>
    <source>
        <tissue evidence="1">Muscle</tissue>
    </source>
</reference>